<sequence length="112" mass="12530">MVSQVKGRRNSPVKEKLPVDLLVKEQLPVDSLVKWCMVRTVAAQTIVSETLGIGVCLNVLWASLVDVTLKKRNVTTIVTANSTECTESNGKRNKKKLQKSVTCLKILYRLYL</sequence>
<dbReference type="Proteomes" id="UP001233172">
    <property type="component" value="Unassembled WGS sequence"/>
</dbReference>
<gene>
    <name evidence="1" type="ORF">Bpfe_011188</name>
</gene>
<accession>A0AAD8FDP7</accession>
<protein>
    <submittedName>
        <fullName evidence="1">Uncharacterized protein</fullName>
    </submittedName>
</protein>
<dbReference type="EMBL" id="JASAOG010000042">
    <property type="protein sequence ID" value="KAK0059419.1"/>
    <property type="molecule type" value="Genomic_DNA"/>
</dbReference>
<organism evidence="1 2">
    <name type="scientific">Biomphalaria pfeifferi</name>
    <name type="common">Bloodfluke planorb</name>
    <name type="synonym">Freshwater snail</name>
    <dbReference type="NCBI Taxonomy" id="112525"/>
    <lineage>
        <taxon>Eukaryota</taxon>
        <taxon>Metazoa</taxon>
        <taxon>Spiralia</taxon>
        <taxon>Lophotrochozoa</taxon>
        <taxon>Mollusca</taxon>
        <taxon>Gastropoda</taxon>
        <taxon>Heterobranchia</taxon>
        <taxon>Euthyneura</taxon>
        <taxon>Panpulmonata</taxon>
        <taxon>Hygrophila</taxon>
        <taxon>Lymnaeoidea</taxon>
        <taxon>Planorbidae</taxon>
        <taxon>Biomphalaria</taxon>
    </lineage>
</organism>
<reference evidence="1" key="2">
    <citation type="submission" date="2023-04" db="EMBL/GenBank/DDBJ databases">
        <authorList>
            <person name="Bu L."/>
            <person name="Lu L."/>
            <person name="Laidemitt M.R."/>
            <person name="Zhang S.M."/>
            <person name="Mutuku M."/>
            <person name="Mkoji G."/>
            <person name="Steinauer M."/>
            <person name="Loker E.S."/>
        </authorList>
    </citation>
    <scope>NUCLEOTIDE SEQUENCE</scope>
    <source>
        <strain evidence="1">KasaAsao</strain>
        <tissue evidence="1">Whole Snail</tissue>
    </source>
</reference>
<keyword evidence="2" id="KW-1185">Reference proteome</keyword>
<evidence type="ECO:0000313" key="1">
    <source>
        <dbReference type="EMBL" id="KAK0059419.1"/>
    </source>
</evidence>
<dbReference type="AlphaFoldDB" id="A0AAD8FDP7"/>
<name>A0AAD8FDP7_BIOPF</name>
<reference evidence="1" key="1">
    <citation type="journal article" date="2023" name="PLoS Negl. Trop. Dis.">
        <title>A genome sequence for Biomphalaria pfeifferi, the major vector snail for the human-infecting parasite Schistosoma mansoni.</title>
        <authorList>
            <person name="Bu L."/>
            <person name="Lu L."/>
            <person name="Laidemitt M.R."/>
            <person name="Zhang S.M."/>
            <person name="Mutuku M."/>
            <person name="Mkoji G."/>
            <person name="Steinauer M."/>
            <person name="Loker E.S."/>
        </authorList>
    </citation>
    <scope>NUCLEOTIDE SEQUENCE</scope>
    <source>
        <strain evidence="1">KasaAsao</strain>
    </source>
</reference>
<comment type="caution">
    <text evidence="1">The sequence shown here is derived from an EMBL/GenBank/DDBJ whole genome shotgun (WGS) entry which is preliminary data.</text>
</comment>
<proteinExistence type="predicted"/>
<evidence type="ECO:0000313" key="2">
    <source>
        <dbReference type="Proteomes" id="UP001233172"/>
    </source>
</evidence>